<evidence type="ECO:0000313" key="3">
    <source>
        <dbReference type="Proteomes" id="UP000091918"/>
    </source>
</evidence>
<evidence type="ECO:0000256" key="1">
    <source>
        <dbReference type="SAM" id="MobiDB-lite"/>
    </source>
</evidence>
<accession>A0A1B7P688</accession>
<feature type="compositionally biased region" description="Polar residues" evidence="1">
    <location>
        <begin position="93"/>
        <end position="105"/>
    </location>
</feature>
<feature type="region of interest" description="Disordered" evidence="1">
    <location>
        <begin position="85"/>
        <end position="111"/>
    </location>
</feature>
<name>A0A1B7P688_9EURO</name>
<feature type="compositionally biased region" description="Basic and acidic residues" evidence="1">
    <location>
        <begin position="17"/>
        <end position="27"/>
    </location>
</feature>
<dbReference type="AlphaFoldDB" id="A0A1B7P688"/>
<gene>
    <name evidence="2" type="ORF">ACJ72_01085</name>
</gene>
<comment type="caution">
    <text evidence="2">The sequence shown here is derived from an EMBL/GenBank/DDBJ whole genome shotgun (WGS) entry which is preliminary data.</text>
</comment>
<organism evidence="2 3">
    <name type="scientific">Emergomyces africanus</name>
    <dbReference type="NCBI Taxonomy" id="1955775"/>
    <lineage>
        <taxon>Eukaryota</taxon>
        <taxon>Fungi</taxon>
        <taxon>Dikarya</taxon>
        <taxon>Ascomycota</taxon>
        <taxon>Pezizomycotina</taxon>
        <taxon>Eurotiomycetes</taxon>
        <taxon>Eurotiomycetidae</taxon>
        <taxon>Onygenales</taxon>
        <taxon>Ajellomycetaceae</taxon>
        <taxon>Emergomyces</taxon>
    </lineage>
</organism>
<feature type="region of interest" description="Disordered" evidence="1">
    <location>
        <begin position="1"/>
        <end position="69"/>
    </location>
</feature>
<feature type="compositionally biased region" description="Polar residues" evidence="1">
    <location>
        <begin position="1"/>
        <end position="11"/>
    </location>
</feature>
<sequence>MNTNPTRTTRSPLFPKSSHEGHSDGQHTDGIISKQTSNTARYSNDITIVRPSSSADGNDSFSLEDISSHDAGYDGDVEVIVPYEYEEADSRPLTPQKTRNGATNDAETDEIGSEGLINAMRALDCDSDITDYGNRGLHIRRRRKRKGRDLFAEQPTSDCSSDTGCVDIIDLERGRSVFTPVKHRKRRRRRAYTGDASECPKAGKPGVGWGPCSRVPYEINVFPAQVVDKMDIG</sequence>
<feature type="compositionally biased region" description="Polar residues" evidence="1">
    <location>
        <begin position="33"/>
        <end position="61"/>
    </location>
</feature>
<protein>
    <submittedName>
        <fullName evidence="2">Uncharacterized protein</fullName>
    </submittedName>
</protein>
<reference evidence="2 3" key="1">
    <citation type="submission" date="2015-07" db="EMBL/GenBank/DDBJ databases">
        <title>Emmonsia species relationships and genome sequence.</title>
        <authorList>
            <person name="Cuomo C.A."/>
            <person name="Schwartz I.S."/>
            <person name="Kenyon C."/>
            <person name="de Hoog G.S."/>
            <person name="Govender N.P."/>
            <person name="Botha A."/>
            <person name="Moreno L."/>
            <person name="de Vries M."/>
            <person name="Munoz J.F."/>
            <person name="Stielow J.B."/>
        </authorList>
    </citation>
    <scope>NUCLEOTIDE SEQUENCE [LARGE SCALE GENOMIC DNA]</scope>
    <source>
        <strain evidence="2 3">CBS 136260</strain>
    </source>
</reference>
<dbReference type="EMBL" id="LGUA01000068">
    <property type="protein sequence ID" value="OAX84540.1"/>
    <property type="molecule type" value="Genomic_DNA"/>
</dbReference>
<evidence type="ECO:0000313" key="2">
    <source>
        <dbReference type="EMBL" id="OAX84540.1"/>
    </source>
</evidence>
<proteinExistence type="predicted"/>
<keyword evidence="3" id="KW-1185">Reference proteome</keyword>
<dbReference type="OrthoDB" id="4186058at2759"/>
<dbReference type="Proteomes" id="UP000091918">
    <property type="component" value="Unassembled WGS sequence"/>
</dbReference>